<dbReference type="Proteomes" id="UP001295423">
    <property type="component" value="Unassembled WGS sequence"/>
</dbReference>
<feature type="compositionally biased region" description="Polar residues" evidence="1">
    <location>
        <begin position="425"/>
        <end position="439"/>
    </location>
</feature>
<sequence>MDESGSMATEQDFMKNTAIPSIITQLKDAGVDNVFVCVHGFGSSEHDPFGLDRGHLHGCTEGTAQGVVDSSLMDSWVTEGKYEDGWQAIHYAIRDLPSEINGKNLVQTCKTMGRNMILVTDEARYDNSCDGNLFQTEFKTDDYGAETSWTLEDRESNVISQDGGYLPNEVVRVTKCLEKDQMYKLLFEDSNLDGFCCDQGQGYIKVWYDDELIADSPANFLYRACVMMPPEADPAPYQGRLLNVERRERQLDSTNYFTLDNTQQKLLDTGYRLTTITMLSMYGLRLDARPLGISSDGIIFEPDANGSYTKNNSFDTRLPLDLLDPNKMAIDYASIAFETGGGAWLLHSLREGGQHSESFAQAFADINAKNFEEDAFATYAPSVSPSLEPSAAPSTSNPSIQPSAAPSFSPTTSQPSEQPTVQSTIQSTVQPTIQPTASTTEERTEVIPEEGVFDGRIKAHEDEMGDDDNDDDSSRAIVGFATIGLLCALGVAFVASRTKQGKEEEEEEKEKEDGLIPTRPRADDTETESLDDTEEASSPLDTSTRSDNDERFALTGLARCMEYAASSFRWDKDQDHMVDLCELAGEYGGDFHGESSYAGDYDEGEFE</sequence>
<protein>
    <recommendedName>
        <fullName evidence="4">VWFA domain-containing protein</fullName>
    </recommendedName>
</protein>
<name>A0AAD2FT14_9STRA</name>
<evidence type="ECO:0000313" key="2">
    <source>
        <dbReference type="EMBL" id="CAJ1952192.1"/>
    </source>
</evidence>
<organism evidence="2 3">
    <name type="scientific">Cylindrotheca closterium</name>
    <dbReference type="NCBI Taxonomy" id="2856"/>
    <lineage>
        <taxon>Eukaryota</taxon>
        <taxon>Sar</taxon>
        <taxon>Stramenopiles</taxon>
        <taxon>Ochrophyta</taxon>
        <taxon>Bacillariophyta</taxon>
        <taxon>Bacillariophyceae</taxon>
        <taxon>Bacillariophycidae</taxon>
        <taxon>Bacillariales</taxon>
        <taxon>Bacillariaceae</taxon>
        <taxon>Cylindrotheca</taxon>
    </lineage>
</organism>
<feature type="region of interest" description="Disordered" evidence="1">
    <location>
        <begin position="382"/>
        <end position="456"/>
    </location>
</feature>
<feature type="compositionally biased region" description="Polar residues" evidence="1">
    <location>
        <begin position="382"/>
        <end position="400"/>
    </location>
</feature>
<dbReference type="AlphaFoldDB" id="A0AAD2FT14"/>
<proteinExistence type="predicted"/>
<feature type="region of interest" description="Disordered" evidence="1">
    <location>
        <begin position="497"/>
        <end position="549"/>
    </location>
</feature>
<comment type="caution">
    <text evidence="2">The sequence shown here is derived from an EMBL/GenBank/DDBJ whole genome shotgun (WGS) entry which is preliminary data.</text>
</comment>
<gene>
    <name evidence="2" type="ORF">CYCCA115_LOCUS13427</name>
</gene>
<evidence type="ECO:0000256" key="1">
    <source>
        <dbReference type="SAM" id="MobiDB-lite"/>
    </source>
</evidence>
<accession>A0AAD2FT14</accession>
<evidence type="ECO:0008006" key="4">
    <source>
        <dbReference type="Google" id="ProtNLM"/>
    </source>
</evidence>
<dbReference type="EMBL" id="CAKOGP040001803">
    <property type="protein sequence ID" value="CAJ1952192.1"/>
    <property type="molecule type" value="Genomic_DNA"/>
</dbReference>
<keyword evidence="3" id="KW-1185">Reference proteome</keyword>
<feature type="compositionally biased region" description="Low complexity" evidence="1">
    <location>
        <begin position="401"/>
        <end position="424"/>
    </location>
</feature>
<reference evidence="2" key="1">
    <citation type="submission" date="2023-08" db="EMBL/GenBank/DDBJ databases">
        <authorList>
            <person name="Audoor S."/>
            <person name="Bilcke G."/>
        </authorList>
    </citation>
    <scope>NUCLEOTIDE SEQUENCE</scope>
</reference>
<evidence type="ECO:0000313" key="3">
    <source>
        <dbReference type="Proteomes" id="UP001295423"/>
    </source>
</evidence>
<feature type="compositionally biased region" description="Acidic residues" evidence="1">
    <location>
        <begin position="525"/>
        <end position="535"/>
    </location>
</feature>